<dbReference type="GO" id="GO:0003824">
    <property type="term" value="F:catalytic activity"/>
    <property type="evidence" value="ECO:0007669"/>
    <property type="project" value="InterPro"/>
</dbReference>
<dbReference type="Pfam" id="PF03473">
    <property type="entry name" value="MOSC"/>
    <property type="match status" value="1"/>
</dbReference>
<feature type="domain" description="MOSC" evidence="1">
    <location>
        <begin position="116"/>
        <end position="261"/>
    </location>
</feature>
<dbReference type="SUPFAM" id="SSF50800">
    <property type="entry name" value="PK beta-barrel domain-like"/>
    <property type="match status" value="1"/>
</dbReference>
<dbReference type="InterPro" id="IPR005302">
    <property type="entry name" value="MoCF_Sase_C"/>
</dbReference>
<dbReference type="InterPro" id="IPR011037">
    <property type="entry name" value="Pyrv_Knase-like_insert_dom_sf"/>
</dbReference>
<accession>A0A8J3VIG5</accession>
<dbReference type="Proteomes" id="UP000612899">
    <property type="component" value="Unassembled WGS sequence"/>
</dbReference>
<protein>
    <submittedName>
        <fullName evidence="2">Molybdenum cofactor biosysynthesis protein</fullName>
    </submittedName>
</protein>
<dbReference type="GO" id="GO:0030170">
    <property type="term" value="F:pyridoxal phosphate binding"/>
    <property type="evidence" value="ECO:0007669"/>
    <property type="project" value="InterPro"/>
</dbReference>
<sequence length="261" mass="28800">MQVSAIHTYPIKGCRRLDHDSAVVEPWGLQGDRRWLVTDPDGVAVTQREVATLALLRANPGPDGLTLSYAGREPFLVPHMKPDATAEGDVFGARVAATPAGKGADVWLSEALQRDVRLVWLDDPTRRLIGGDYATPSETVSFADGYPLLLTNNASLRQLNEWMDEPLPMTRFRPNIVIDSDRPFAEDEWTGRSVHIGEIEFRVAEPCGRCVVTTTDQETGERGKEPLRALAKHRNVDQKLLFGANLIPAQRGVVRVGDQVS</sequence>
<dbReference type="GO" id="GO:0030151">
    <property type="term" value="F:molybdenum ion binding"/>
    <property type="evidence" value="ECO:0007669"/>
    <property type="project" value="InterPro"/>
</dbReference>
<comment type="caution">
    <text evidence="2">The sequence shown here is derived from an EMBL/GenBank/DDBJ whole genome shotgun (WGS) entry which is preliminary data.</text>
</comment>
<proteinExistence type="predicted"/>
<dbReference type="PROSITE" id="PS51340">
    <property type="entry name" value="MOSC"/>
    <property type="match status" value="1"/>
</dbReference>
<name>A0A8J3VIG5_9ACTN</name>
<keyword evidence="3" id="KW-1185">Reference proteome</keyword>
<dbReference type="InterPro" id="IPR005303">
    <property type="entry name" value="MOCOS_middle"/>
</dbReference>
<reference evidence="2" key="1">
    <citation type="submission" date="2021-01" db="EMBL/GenBank/DDBJ databases">
        <title>Whole genome shotgun sequence of Rhizocola hellebori NBRC 109834.</title>
        <authorList>
            <person name="Komaki H."/>
            <person name="Tamura T."/>
        </authorList>
    </citation>
    <scope>NUCLEOTIDE SEQUENCE</scope>
    <source>
        <strain evidence="2">NBRC 109834</strain>
    </source>
</reference>
<dbReference type="PANTHER" id="PTHR14237:SF19">
    <property type="entry name" value="MITOCHONDRIAL AMIDOXIME REDUCING COMPONENT 1"/>
    <property type="match status" value="1"/>
</dbReference>
<evidence type="ECO:0000259" key="1">
    <source>
        <dbReference type="PROSITE" id="PS51340"/>
    </source>
</evidence>
<dbReference type="AlphaFoldDB" id="A0A8J3VIG5"/>
<dbReference type="SUPFAM" id="SSF141673">
    <property type="entry name" value="MOSC N-terminal domain-like"/>
    <property type="match status" value="1"/>
</dbReference>
<evidence type="ECO:0000313" key="2">
    <source>
        <dbReference type="EMBL" id="GIH07031.1"/>
    </source>
</evidence>
<organism evidence="2 3">
    <name type="scientific">Rhizocola hellebori</name>
    <dbReference type="NCBI Taxonomy" id="1392758"/>
    <lineage>
        <taxon>Bacteria</taxon>
        <taxon>Bacillati</taxon>
        <taxon>Actinomycetota</taxon>
        <taxon>Actinomycetes</taxon>
        <taxon>Micromonosporales</taxon>
        <taxon>Micromonosporaceae</taxon>
        <taxon>Rhizocola</taxon>
    </lineage>
</organism>
<dbReference type="Pfam" id="PF03476">
    <property type="entry name" value="MOSC_N"/>
    <property type="match status" value="1"/>
</dbReference>
<gene>
    <name evidence="2" type="ORF">Rhe02_50980</name>
</gene>
<evidence type="ECO:0000313" key="3">
    <source>
        <dbReference type="Proteomes" id="UP000612899"/>
    </source>
</evidence>
<dbReference type="PANTHER" id="PTHR14237">
    <property type="entry name" value="MOLYBDOPTERIN COFACTOR SULFURASE MOSC"/>
    <property type="match status" value="1"/>
</dbReference>
<dbReference type="EMBL" id="BONY01000032">
    <property type="protein sequence ID" value="GIH07031.1"/>
    <property type="molecule type" value="Genomic_DNA"/>
</dbReference>
<dbReference type="RefSeq" id="WP_203910830.1">
    <property type="nucleotide sequence ID" value="NZ_BONY01000032.1"/>
</dbReference>